<dbReference type="RefSeq" id="XP_005998754.1">
    <property type="nucleotide sequence ID" value="XM_005998692.3"/>
</dbReference>
<dbReference type="InterPro" id="IPR052110">
    <property type="entry name" value="MCFD2-like"/>
</dbReference>
<dbReference type="PROSITE" id="PS00018">
    <property type="entry name" value="EF_HAND_1"/>
    <property type="match status" value="2"/>
</dbReference>
<dbReference type="GO" id="GO:0005509">
    <property type="term" value="F:calcium ion binding"/>
    <property type="evidence" value="ECO:0007669"/>
    <property type="project" value="InterPro"/>
</dbReference>
<evidence type="ECO:0000256" key="6">
    <source>
        <dbReference type="SAM" id="SignalP"/>
    </source>
</evidence>
<dbReference type="FunCoup" id="H3B1U3">
    <property type="interactions" value="29"/>
</dbReference>
<evidence type="ECO:0000313" key="9">
    <source>
        <dbReference type="Proteomes" id="UP000008672"/>
    </source>
</evidence>
<feature type="signal peptide" evidence="6">
    <location>
        <begin position="1"/>
        <end position="16"/>
    </location>
</feature>
<dbReference type="PANTHER" id="PTHR23104:SF15">
    <property type="entry name" value="CELL GROWTH REGULATOR WITH EF HAND DOMAIN PROTEIN 1"/>
    <property type="match status" value="1"/>
</dbReference>
<reference evidence="9" key="1">
    <citation type="submission" date="2011-08" db="EMBL/GenBank/DDBJ databases">
        <title>The draft genome of Latimeria chalumnae.</title>
        <authorList>
            <person name="Di Palma F."/>
            <person name="Alfoldi J."/>
            <person name="Johnson J."/>
            <person name="Berlin A."/>
            <person name="Gnerre S."/>
            <person name="Jaffe D."/>
            <person name="MacCallum I."/>
            <person name="Young S."/>
            <person name="Walker B.J."/>
            <person name="Lander E."/>
            <person name="Lindblad-Toh K."/>
        </authorList>
    </citation>
    <scope>NUCLEOTIDE SEQUENCE [LARGE SCALE GENOMIC DNA]</scope>
    <source>
        <strain evidence="9">Wild caught</strain>
    </source>
</reference>
<evidence type="ECO:0000313" key="8">
    <source>
        <dbReference type="Ensembl" id="ENSLACP00000015864.1"/>
    </source>
</evidence>
<feature type="region of interest" description="Disordered" evidence="5">
    <location>
        <begin position="157"/>
        <end position="251"/>
    </location>
</feature>
<keyword evidence="2 6" id="KW-0732">Signal</keyword>
<dbReference type="RefSeq" id="XP_005998756.1">
    <property type="nucleotide sequence ID" value="XM_005998694.3"/>
</dbReference>
<organism evidence="8 9">
    <name type="scientific">Latimeria chalumnae</name>
    <name type="common">Coelacanth</name>
    <dbReference type="NCBI Taxonomy" id="7897"/>
    <lineage>
        <taxon>Eukaryota</taxon>
        <taxon>Metazoa</taxon>
        <taxon>Chordata</taxon>
        <taxon>Craniata</taxon>
        <taxon>Vertebrata</taxon>
        <taxon>Euteleostomi</taxon>
        <taxon>Coelacanthiformes</taxon>
        <taxon>Coelacanthidae</taxon>
        <taxon>Latimeria</taxon>
    </lineage>
</organism>
<dbReference type="EMBL" id="AFYH01095745">
    <property type="status" value="NOT_ANNOTATED_CDS"/>
    <property type="molecule type" value="Genomic_DNA"/>
</dbReference>
<evidence type="ECO:0000259" key="7">
    <source>
        <dbReference type="PROSITE" id="PS50222"/>
    </source>
</evidence>
<dbReference type="InterPro" id="IPR002048">
    <property type="entry name" value="EF_hand_dom"/>
</dbReference>
<feature type="compositionally biased region" description="Polar residues" evidence="5">
    <location>
        <begin position="242"/>
        <end position="251"/>
    </location>
</feature>
<dbReference type="InParanoid" id="H3B1U3"/>
<dbReference type="SUPFAM" id="SSF47473">
    <property type="entry name" value="EF-hand"/>
    <property type="match status" value="1"/>
</dbReference>
<dbReference type="Bgee" id="ENSLACG00000013971">
    <property type="expression patterns" value="Expressed in post-anal tail muscle and 5 other cell types or tissues"/>
</dbReference>
<accession>H3B1U3</accession>
<feature type="chain" id="PRO_5003580845" evidence="6">
    <location>
        <begin position="17"/>
        <end position="251"/>
    </location>
</feature>
<dbReference type="eggNOG" id="ENOG502S2TZ">
    <property type="taxonomic scope" value="Eukaryota"/>
</dbReference>
<dbReference type="InterPro" id="IPR011992">
    <property type="entry name" value="EF-hand-dom_pair"/>
</dbReference>
<dbReference type="Proteomes" id="UP000008672">
    <property type="component" value="Unassembled WGS sequence"/>
</dbReference>
<dbReference type="InterPro" id="IPR018247">
    <property type="entry name" value="EF_Hand_1_Ca_BS"/>
</dbReference>
<dbReference type="CTD" id="10669"/>
<evidence type="ECO:0000256" key="4">
    <source>
        <dbReference type="ARBA" id="ARBA00022837"/>
    </source>
</evidence>
<dbReference type="PROSITE" id="PS50222">
    <property type="entry name" value="EF_HAND_2"/>
    <property type="match status" value="1"/>
</dbReference>
<dbReference type="OrthoDB" id="289247at2759"/>
<evidence type="ECO:0000256" key="5">
    <source>
        <dbReference type="SAM" id="MobiDB-lite"/>
    </source>
</evidence>
<name>H3B1U3_LATCH</name>
<gene>
    <name evidence="8" type="primary">CGREF1</name>
</gene>
<keyword evidence="1" id="KW-0479">Metal-binding</keyword>
<dbReference type="Ensembl" id="ENSLACT00000015974.1">
    <property type="protein sequence ID" value="ENSLACP00000015864.1"/>
    <property type="gene ID" value="ENSLACG00000013971.1"/>
</dbReference>
<evidence type="ECO:0000256" key="3">
    <source>
        <dbReference type="ARBA" id="ARBA00022737"/>
    </source>
</evidence>
<evidence type="ECO:0000256" key="1">
    <source>
        <dbReference type="ARBA" id="ARBA00022723"/>
    </source>
</evidence>
<dbReference type="EMBL" id="AFYH01095746">
    <property type="status" value="NOT_ANNOTATED_CDS"/>
    <property type="molecule type" value="Genomic_DNA"/>
</dbReference>
<evidence type="ECO:0000256" key="2">
    <source>
        <dbReference type="ARBA" id="ARBA00022729"/>
    </source>
</evidence>
<dbReference type="AlphaFoldDB" id="H3B1U3"/>
<keyword evidence="3" id="KW-0677">Repeat</keyword>
<dbReference type="KEGG" id="lcm:102365150"/>
<dbReference type="RefSeq" id="XP_005998755.1">
    <property type="nucleotide sequence ID" value="XM_005998693.3"/>
</dbReference>
<dbReference type="GeneID" id="102365150"/>
<dbReference type="HOGENOM" id="CLU_059200_0_0_1"/>
<dbReference type="GeneTree" id="ENSGT00940000166224"/>
<dbReference type="Gene3D" id="1.10.238.10">
    <property type="entry name" value="EF-hand"/>
    <property type="match status" value="1"/>
</dbReference>
<feature type="domain" description="EF-hand" evidence="7">
    <location>
        <begin position="70"/>
        <end position="105"/>
    </location>
</feature>
<reference evidence="8" key="3">
    <citation type="submission" date="2025-09" db="UniProtKB">
        <authorList>
            <consortium name="Ensembl"/>
        </authorList>
    </citation>
    <scope>IDENTIFICATION</scope>
</reference>
<sequence length="251" mass="27636">MELLLVLSLVLSQGLAAPSSTAGLGRSEPAEGMEMIPVRNPFVFGEEELRLLQRYIMNSQELTGRPDHMTREQVLFYLFALHDYDKSNHMDGLELLTLLTDFLSQNSTGQPSPEAVIPIVDGLLETQDSNKDGLLSLSELLFPATQENLTHDFHQQEPEVAVSQNAPPQSPGDGGMLQDPQQEMAPEDQWGSQITERLEEAGGENAEPPSPAAKGLEELAAWGGLEPKAQEDLEVDEQQQQRPVHQGQSEM</sequence>
<keyword evidence="9" id="KW-1185">Reference proteome</keyword>
<protein>
    <submittedName>
        <fullName evidence="8">Cell growth regulator with EF-hand domain 1</fullName>
    </submittedName>
</protein>
<dbReference type="PANTHER" id="PTHR23104">
    <property type="entry name" value="MULTIPLE COAGULATION FACTOR DEFICIENCY PROTEIN 2 NEURAL STEM CELL DERIVED NEURONAL SURVIVAL PROTEIN"/>
    <property type="match status" value="1"/>
</dbReference>
<keyword evidence="4" id="KW-0106">Calcium</keyword>
<proteinExistence type="predicted"/>
<reference evidence="8" key="2">
    <citation type="submission" date="2025-08" db="UniProtKB">
        <authorList>
            <consortium name="Ensembl"/>
        </authorList>
    </citation>
    <scope>IDENTIFICATION</scope>
</reference>